<dbReference type="AlphaFoldDB" id="M2BB23"/>
<dbReference type="EMBL" id="ANMO01000024">
    <property type="protein sequence ID" value="EMB18863.1"/>
    <property type="molecule type" value="Genomic_DNA"/>
</dbReference>
<evidence type="ECO:0000313" key="3">
    <source>
        <dbReference type="Proteomes" id="UP000011529"/>
    </source>
</evidence>
<reference evidence="2" key="2">
    <citation type="journal article" date="2013" name="Mar. Genomics">
        <title>Expression of sulfatases in Rhodopirellula baltica and the diversity of sulfatases in the genus Rhodopirellula.</title>
        <authorList>
            <person name="Wegner C.E."/>
            <person name="Richter-Heitmann T."/>
            <person name="Klindworth A."/>
            <person name="Klockow C."/>
            <person name="Richter M."/>
            <person name="Achstetter T."/>
            <person name="Glockner F.O."/>
            <person name="Harder J."/>
        </authorList>
    </citation>
    <scope>NUCLEOTIDE SEQUENCE [LARGE SCALE GENOMIC DNA]</scope>
    <source>
        <strain evidence="2">6C</strain>
    </source>
</reference>
<sequence>MHRPAGPADSFPRERLPSMPIPLLSPADQSHWGLFRQPFAESPAVNVPSQPDDFLFASAEHSQARIWLETILRNNVGIAKLITRPGSGATTWARQWMATHGLADLPLDVMGTEATNFDRDVCHQWLSTARSNQTVGIHTLCIVDGTPDQATIQWYRQSLKLDPRRSPMTLLVMGPATFSGVSHEMSVSKHSLARCLLAALSHAGQFQPRMTESAAQYIAQWAGKNYRQLALWTHVVLAWGARERCQRIDEQAIHRLDQQRQAWASATVAQRESAAA</sequence>
<reference evidence="2" key="1">
    <citation type="submission" date="2012-11" db="EMBL/GenBank/DDBJ databases">
        <title>Permanent draft genomes of Rhodopirellula europaea strain SH398 and 6C.</title>
        <authorList>
            <person name="Richter M."/>
            <person name="Richter-Heitmann T."/>
            <person name="Frank C."/>
            <person name="Harder J."/>
            <person name="Glockner F.O."/>
        </authorList>
    </citation>
    <scope>NUCLEOTIDE SEQUENCE</scope>
    <source>
        <strain evidence="2">6C</strain>
    </source>
</reference>
<protein>
    <submittedName>
        <fullName evidence="2">Uncharacterized protein</fullName>
    </submittedName>
</protein>
<dbReference type="PATRIC" id="fig|1263867.3.peg.435"/>
<keyword evidence="3" id="KW-1185">Reference proteome</keyword>
<gene>
    <name evidence="2" type="ORF">RE6C_00403</name>
</gene>
<name>M2BB23_9BACT</name>
<comment type="caution">
    <text evidence="2">The sequence shown here is derived from an EMBL/GenBank/DDBJ whole genome shotgun (WGS) entry which is preliminary data.</text>
</comment>
<organism evidence="2 3">
    <name type="scientific">Rhodopirellula europaea 6C</name>
    <dbReference type="NCBI Taxonomy" id="1263867"/>
    <lineage>
        <taxon>Bacteria</taxon>
        <taxon>Pseudomonadati</taxon>
        <taxon>Planctomycetota</taxon>
        <taxon>Planctomycetia</taxon>
        <taxon>Pirellulales</taxon>
        <taxon>Pirellulaceae</taxon>
        <taxon>Rhodopirellula</taxon>
    </lineage>
</organism>
<accession>M2BB23</accession>
<feature type="region of interest" description="Disordered" evidence="1">
    <location>
        <begin position="1"/>
        <end position="20"/>
    </location>
</feature>
<evidence type="ECO:0000313" key="2">
    <source>
        <dbReference type="EMBL" id="EMB18863.1"/>
    </source>
</evidence>
<evidence type="ECO:0000256" key="1">
    <source>
        <dbReference type="SAM" id="MobiDB-lite"/>
    </source>
</evidence>
<dbReference type="Proteomes" id="UP000011529">
    <property type="component" value="Unassembled WGS sequence"/>
</dbReference>
<proteinExistence type="predicted"/>